<sequence length="155" mass="17775">MVCLNTNSRHVVTMGTPVLIFPADKLQVFESTVKGIKLKQKFISIKMKAKGLENSIRKLCQEFRDVNYEKMNAFLRRTGSTEDTVFHLNRDFEVSLGSKTENGHQKLEKLRLKEKKVRQKLVVHYGGGQIGEDKVRNLEEGLQMFLENSCDISLT</sequence>
<gene>
    <name evidence="1" type="ORF">Fcan01_14682</name>
</gene>
<comment type="caution">
    <text evidence="1">The sequence shown here is derived from an EMBL/GenBank/DDBJ whole genome shotgun (WGS) entry which is preliminary data.</text>
</comment>
<organism evidence="1 2">
    <name type="scientific">Folsomia candida</name>
    <name type="common">Springtail</name>
    <dbReference type="NCBI Taxonomy" id="158441"/>
    <lineage>
        <taxon>Eukaryota</taxon>
        <taxon>Metazoa</taxon>
        <taxon>Ecdysozoa</taxon>
        <taxon>Arthropoda</taxon>
        <taxon>Hexapoda</taxon>
        <taxon>Collembola</taxon>
        <taxon>Entomobryomorpha</taxon>
        <taxon>Isotomoidea</taxon>
        <taxon>Isotomidae</taxon>
        <taxon>Proisotominae</taxon>
        <taxon>Folsomia</taxon>
    </lineage>
</organism>
<dbReference type="AlphaFoldDB" id="A0A226DZJ8"/>
<dbReference type="Proteomes" id="UP000198287">
    <property type="component" value="Unassembled WGS sequence"/>
</dbReference>
<name>A0A226DZJ8_FOLCA</name>
<reference evidence="1 2" key="1">
    <citation type="submission" date="2015-12" db="EMBL/GenBank/DDBJ databases">
        <title>The genome of Folsomia candida.</title>
        <authorList>
            <person name="Faddeeva A."/>
            <person name="Derks M.F."/>
            <person name="Anvar Y."/>
            <person name="Smit S."/>
            <person name="Van Straalen N."/>
            <person name="Roelofs D."/>
        </authorList>
    </citation>
    <scope>NUCLEOTIDE SEQUENCE [LARGE SCALE GENOMIC DNA]</scope>
    <source>
        <strain evidence="1 2">VU population</strain>
        <tissue evidence="1">Whole body</tissue>
    </source>
</reference>
<evidence type="ECO:0000313" key="1">
    <source>
        <dbReference type="EMBL" id="OXA50224.1"/>
    </source>
</evidence>
<proteinExistence type="predicted"/>
<keyword evidence="2" id="KW-1185">Reference proteome</keyword>
<dbReference type="EMBL" id="LNIX01000009">
    <property type="protein sequence ID" value="OXA50224.1"/>
    <property type="molecule type" value="Genomic_DNA"/>
</dbReference>
<evidence type="ECO:0000313" key="2">
    <source>
        <dbReference type="Proteomes" id="UP000198287"/>
    </source>
</evidence>
<accession>A0A226DZJ8</accession>
<protein>
    <submittedName>
        <fullName evidence="1">Large tegument protein deneddylase</fullName>
    </submittedName>
</protein>